<sequence length="812" mass="89580">MSPTSAELRALAEQLITPELIVFPVRHHSPACAWQLRRLFASYRPSVVLVEGPRSFNALLPQLTDPAARMPLAIYTYAVREKAGGDGEQRRAAYYPFCDYSPELVAIREAHARGIATRFIDLEFTEQCQLSSEHDSEENASLLDEQHYRRSQYLQALAARLGCRDHEELWEHLFEVSAGMRPLHEHIARMTTYCQLARLDSSDEELRADGTLLREAEMTWHIRQALAERQPDQGPVVAVVGGFHAVALPSLLTAPPARPSFARGEVKDAASALIRYSFDRLDRLNGYAAGMTSPGWHQLLWQLMLKYDKVLQPESPEVRNSTALNVLMTLATELRGKHQLALPLPAVTAAYEQCLRLAQLRQRPAPVRDDVLDAVTSCFIKGDADADGVLVHAVARQVFTGTAMGVVPPSAAVPPLVKDFGYRARLQRLKIDDALPHRCALDIYRKPAHRLTSRLLHGLSLLGVPFAVRTGGPDFVAGLNLDRLQEHWEYSHSAATEAALVEASVYGVTLPLAVANRFVARLDKLQAAGESASARTAAALLNHACVLGLHDHLPRVITMLRQAIGQDAAFDSVTAAASCLGLLWESREPLEARDVQALPTLLQAAYERAMFLGRELRGNQCEPAAAVQALVQWRELLVSAAGGELDQTLYWDMIEFLHHEHDAALIRGAATGLCYGANRLDEEALATVVRGHLQGLAKASEAVAFLRGLLQTAREAAWQQPALLKVLDDLLAQWPDSDFIANLPELRLAFAEMTPKETDRIAAAVKALHGGRELGSLVNYEINAQDLQRHLELSHQLKALMRADGLAHWSET</sequence>
<evidence type="ECO:0000313" key="1">
    <source>
        <dbReference type="EMBL" id="TDQ41825.1"/>
    </source>
</evidence>
<dbReference type="RefSeq" id="WP_133593953.1">
    <property type="nucleotide sequence ID" value="NZ_CP037953.1"/>
</dbReference>
<comment type="caution">
    <text evidence="1">The sequence shown here is derived from an EMBL/GenBank/DDBJ whole genome shotgun (WGS) entry which is preliminary data.</text>
</comment>
<accession>A0A4R6UAT8</accession>
<dbReference type="EMBL" id="SNYM01000038">
    <property type="protein sequence ID" value="TDQ41825.1"/>
    <property type="molecule type" value="Genomic_DNA"/>
</dbReference>
<dbReference type="Pfam" id="PF18934">
    <property type="entry name" value="DUF5682"/>
    <property type="match status" value="1"/>
</dbReference>
<reference evidence="1 2" key="1">
    <citation type="submission" date="2019-03" db="EMBL/GenBank/DDBJ databases">
        <title>Genomic Encyclopedia of Type Strains, Phase IV (KMG-IV): sequencing the most valuable type-strain genomes for metagenomic binning, comparative biology and taxonomic classification.</title>
        <authorList>
            <person name="Goeker M."/>
        </authorList>
    </citation>
    <scope>NUCLEOTIDE SEQUENCE [LARGE SCALE GENOMIC DNA]</scope>
    <source>
        <strain evidence="1 2">DSM 103792</strain>
    </source>
</reference>
<name>A0A4R6UAT8_9GAMM</name>
<gene>
    <name evidence="1" type="ORF">EV696_1385</name>
</gene>
<dbReference type="Proteomes" id="UP000295375">
    <property type="component" value="Unassembled WGS sequence"/>
</dbReference>
<dbReference type="OrthoDB" id="9768066at2"/>
<keyword evidence="2" id="KW-1185">Reference proteome</keyword>
<protein>
    <submittedName>
        <fullName evidence="1">Uncharacterized protein</fullName>
    </submittedName>
</protein>
<dbReference type="InterPro" id="IPR043737">
    <property type="entry name" value="DUF5682"/>
</dbReference>
<organism evidence="1 2">
    <name type="scientific">Permianibacter aggregans</name>
    <dbReference type="NCBI Taxonomy" id="1510150"/>
    <lineage>
        <taxon>Bacteria</taxon>
        <taxon>Pseudomonadati</taxon>
        <taxon>Pseudomonadota</taxon>
        <taxon>Gammaproteobacteria</taxon>
        <taxon>Pseudomonadales</taxon>
        <taxon>Pseudomonadaceae</taxon>
        <taxon>Permianibacter</taxon>
    </lineage>
</organism>
<proteinExistence type="predicted"/>
<dbReference type="AlphaFoldDB" id="A0A4R6UAT8"/>
<evidence type="ECO:0000313" key="2">
    <source>
        <dbReference type="Proteomes" id="UP000295375"/>
    </source>
</evidence>